<protein>
    <submittedName>
        <fullName evidence="2">Uncharacterized protein</fullName>
    </submittedName>
</protein>
<dbReference type="EMBL" id="APPI01000018">
    <property type="protein sequence ID" value="ENV12704.1"/>
    <property type="molecule type" value="Genomic_DNA"/>
</dbReference>
<dbReference type="HOGENOM" id="CLU_2839780_0_0_6"/>
<comment type="caution">
    <text evidence="2">The sequence shown here is derived from an EMBL/GenBank/DDBJ whole genome shotgun (WGS) entry which is preliminary data.</text>
</comment>
<dbReference type="AlphaFoldDB" id="N8XUJ3"/>
<feature type="coiled-coil region" evidence="1">
    <location>
        <begin position="5"/>
        <end position="32"/>
    </location>
</feature>
<sequence length="65" mass="7550">MKTREQKLLEQNHELEKIADQLEQQRLQKQYNSASSWNWMSRLDGVDIVELASEMVDTVGELSGD</sequence>
<evidence type="ECO:0000256" key="1">
    <source>
        <dbReference type="SAM" id="Coils"/>
    </source>
</evidence>
<organism evidence="2 3">
    <name type="scientific">Acinetobacter schindleri NIPH 900</name>
    <dbReference type="NCBI Taxonomy" id="1217675"/>
    <lineage>
        <taxon>Bacteria</taxon>
        <taxon>Pseudomonadati</taxon>
        <taxon>Pseudomonadota</taxon>
        <taxon>Gammaproteobacteria</taxon>
        <taxon>Moraxellales</taxon>
        <taxon>Moraxellaceae</taxon>
        <taxon>Acinetobacter</taxon>
    </lineage>
</organism>
<name>N8XUJ3_9GAMM</name>
<gene>
    <name evidence="2" type="ORF">F965_02070</name>
</gene>
<reference evidence="2 3" key="1">
    <citation type="submission" date="2013-02" db="EMBL/GenBank/DDBJ databases">
        <title>The Genome Sequence of Acinetobacter schindleri NIPH 900.</title>
        <authorList>
            <consortium name="The Broad Institute Genome Sequencing Platform"/>
            <consortium name="The Broad Institute Genome Sequencing Center for Infectious Disease"/>
            <person name="Cerqueira G."/>
            <person name="Feldgarden M."/>
            <person name="Courvalin P."/>
            <person name="Perichon B."/>
            <person name="Grillot-Courvalin C."/>
            <person name="Clermont D."/>
            <person name="Rocha E."/>
            <person name="Yoon E.-J."/>
            <person name="Nemec A."/>
            <person name="Walker B."/>
            <person name="Young S.K."/>
            <person name="Zeng Q."/>
            <person name="Gargeya S."/>
            <person name="Fitzgerald M."/>
            <person name="Haas B."/>
            <person name="Abouelleil A."/>
            <person name="Alvarado L."/>
            <person name="Arachchi H.M."/>
            <person name="Berlin A.M."/>
            <person name="Chapman S.B."/>
            <person name="Dewar J."/>
            <person name="Goldberg J."/>
            <person name="Griggs A."/>
            <person name="Gujja S."/>
            <person name="Hansen M."/>
            <person name="Howarth C."/>
            <person name="Imamovic A."/>
            <person name="Larimer J."/>
            <person name="McCowan C."/>
            <person name="Murphy C."/>
            <person name="Neiman D."/>
            <person name="Pearson M."/>
            <person name="Priest M."/>
            <person name="Roberts A."/>
            <person name="Saif S."/>
            <person name="Shea T."/>
            <person name="Sisk P."/>
            <person name="Sykes S."/>
            <person name="Wortman J."/>
            <person name="Nusbaum C."/>
            <person name="Birren B."/>
        </authorList>
    </citation>
    <scope>NUCLEOTIDE SEQUENCE [LARGE SCALE GENOMIC DNA]</scope>
    <source>
        <strain evidence="2 3">NIPH 900</strain>
    </source>
</reference>
<dbReference type="PATRIC" id="fig|1217675.3.peg.1994"/>
<keyword evidence="1" id="KW-0175">Coiled coil</keyword>
<dbReference type="Proteomes" id="UP000018438">
    <property type="component" value="Unassembled WGS sequence"/>
</dbReference>
<keyword evidence="3" id="KW-1185">Reference proteome</keyword>
<proteinExistence type="predicted"/>
<evidence type="ECO:0000313" key="3">
    <source>
        <dbReference type="Proteomes" id="UP000018438"/>
    </source>
</evidence>
<dbReference type="RefSeq" id="WP_004815611.1">
    <property type="nucleotide sequence ID" value="NZ_KB849452.1"/>
</dbReference>
<evidence type="ECO:0000313" key="2">
    <source>
        <dbReference type="EMBL" id="ENV12704.1"/>
    </source>
</evidence>
<accession>N8XUJ3</accession>